<dbReference type="Pfam" id="PF01326">
    <property type="entry name" value="PPDK_N"/>
    <property type="match status" value="1"/>
</dbReference>
<evidence type="ECO:0000259" key="2">
    <source>
        <dbReference type="Pfam" id="PF01326"/>
    </source>
</evidence>
<dbReference type="PROSITE" id="PS00370">
    <property type="entry name" value="PEP_ENZYMES_PHOS_SITE"/>
    <property type="match status" value="1"/>
</dbReference>
<dbReference type="InterPro" id="IPR018274">
    <property type="entry name" value="PEP_util_AS"/>
</dbReference>
<dbReference type="Pfam" id="PF00391">
    <property type="entry name" value="PEP-utilizers"/>
    <property type="match status" value="1"/>
</dbReference>
<protein>
    <recommendedName>
        <fullName evidence="5">Pyruvate, phosphate dikinase</fullName>
    </recommendedName>
</protein>
<organism evidence="3 4">
    <name type="scientific">Cryptosporangium japonicum</name>
    <dbReference type="NCBI Taxonomy" id="80872"/>
    <lineage>
        <taxon>Bacteria</taxon>
        <taxon>Bacillati</taxon>
        <taxon>Actinomycetota</taxon>
        <taxon>Actinomycetes</taxon>
        <taxon>Cryptosporangiales</taxon>
        <taxon>Cryptosporangiaceae</taxon>
        <taxon>Cryptosporangium</taxon>
    </lineage>
</organism>
<dbReference type="Gene3D" id="3.50.30.10">
    <property type="entry name" value="Phosphohistidine domain"/>
    <property type="match status" value="1"/>
</dbReference>
<comment type="caution">
    <text evidence="3">The sequence shown here is derived from an EMBL/GenBank/DDBJ whole genome shotgun (WGS) entry which is preliminary data.</text>
</comment>
<dbReference type="InterPro" id="IPR010121">
    <property type="entry name" value="Pyruvate_phosphate_dikinase"/>
</dbReference>
<dbReference type="Gene3D" id="3.30.470.20">
    <property type="entry name" value="ATP-grasp fold, B domain"/>
    <property type="match status" value="1"/>
</dbReference>
<name>A0ABN0UIL0_9ACTN</name>
<proteinExistence type="predicted"/>
<dbReference type="Gene3D" id="3.30.1490.20">
    <property type="entry name" value="ATP-grasp fold, A domain"/>
    <property type="match status" value="1"/>
</dbReference>
<accession>A0ABN0UIL0</accession>
<dbReference type="InterPro" id="IPR002192">
    <property type="entry name" value="PPDK_AMP/ATP-bd"/>
</dbReference>
<dbReference type="RefSeq" id="WP_344650425.1">
    <property type="nucleotide sequence ID" value="NZ_BAAAGX010000016.1"/>
</dbReference>
<evidence type="ECO:0000313" key="3">
    <source>
        <dbReference type="EMBL" id="GAA0251271.1"/>
    </source>
</evidence>
<dbReference type="EMBL" id="BAAAGX010000016">
    <property type="protein sequence ID" value="GAA0251271.1"/>
    <property type="molecule type" value="Genomic_DNA"/>
</dbReference>
<feature type="domain" description="Pyruvate phosphate dikinase AMP/ATP-binding" evidence="2">
    <location>
        <begin position="51"/>
        <end position="184"/>
    </location>
</feature>
<dbReference type="SUPFAM" id="SSF52009">
    <property type="entry name" value="Phosphohistidine domain"/>
    <property type="match status" value="1"/>
</dbReference>
<evidence type="ECO:0008006" key="5">
    <source>
        <dbReference type="Google" id="ProtNLM"/>
    </source>
</evidence>
<reference evidence="3 4" key="1">
    <citation type="journal article" date="2019" name="Int. J. Syst. Evol. Microbiol.">
        <title>The Global Catalogue of Microorganisms (GCM) 10K type strain sequencing project: providing services to taxonomists for standard genome sequencing and annotation.</title>
        <authorList>
            <consortium name="The Broad Institute Genomics Platform"/>
            <consortium name="The Broad Institute Genome Sequencing Center for Infectious Disease"/>
            <person name="Wu L."/>
            <person name="Ma J."/>
        </authorList>
    </citation>
    <scope>NUCLEOTIDE SEQUENCE [LARGE SCALE GENOMIC DNA]</scope>
    <source>
        <strain evidence="3 4">JCM 10425</strain>
    </source>
</reference>
<dbReference type="SUPFAM" id="SSF56059">
    <property type="entry name" value="Glutathione synthetase ATP-binding domain-like"/>
    <property type="match status" value="1"/>
</dbReference>
<dbReference type="InterPro" id="IPR036637">
    <property type="entry name" value="Phosphohistidine_dom_sf"/>
</dbReference>
<dbReference type="InterPro" id="IPR013815">
    <property type="entry name" value="ATP_grasp_subdomain_1"/>
</dbReference>
<dbReference type="PANTHER" id="PTHR22931:SF9">
    <property type="entry name" value="PYRUVATE, PHOSPHATE DIKINASE 1, CHLOROPLASTIC"/>
    <property type="match status" value="1"/>
</dbReference>
<evidence type="ECO:0000313" key="4">
    <source>
        <dbReference type="Proteomes" id="UP001500967"/>
    </source>
</evidence>
<gene>
    <name evidence="3" type="ORF">GCM10009539_40510</name>
</gene>
<feature type="domain" description="PEP-utilising enzyme mobile" evidence="1">
    <location>
        <begin position="315"/>
        <end position="381"/>
    </location>
</feature>
<dbReference type="Gene3D" id="1.10.189.10">
    <property type="entry name" value="Pyruvate Phosphate Dikinase, domain 2"/>
    <property type="match status" value="1"/>
</dbReference>
<dbReference type="PANTHER" id="PTHR22931">
    <property type="entry name" value="PHOSPHOENOLPYRUVATE DIKINASE-RELATED"/>
    <property type="match status" value="1"/>
</dbReference>
<dbReference type="Proteomes" id="UP001500967">
    <property type="component" value="Unassembled WGS sequence"/>
</dbReference>
<evidence type="ECO:0000259" key="1">
    <source>
        <dbReference type="Pfam" id="PF00391"/>
    </source>
</evidence>
<keyword evidence="4" id="KW-1185">Reference proteome</keyword>
<dbReference type="InterPro" id="IPR008279">
    <property type="entry name" value="PEP-util_enz_mobile_dom"/>
</dbReference>
<sequence>MRWIRPLAAGGHPAVVGAKAHGLSVLARLGLPVPPGFVLTTDLHRAVRATGRLPRSLPGELATALDALPGRAGTGPVAVRSGAVVSMPGMLATVLDVRGADAVLGAIAHVLASWDAPRARTYRRLHDVPDDAGTAVVVQAMVAGDRDERSASGVAFSRDPVTGAPVPYGEVAFRAPGVAVVSGTGTTRPLTELATRNAAAWAELLAALRLVERHHRDVCHVEFTIESGRLWLLQVRRGGVAASAAARIAVGLAEDGILSRTEAVGRVDLAGPAVALRLGAGVPVLTRGTGAAPGLAAGRAALTADDAVRLAGHGPVILVRPTTSPADLHGLAAASGVVTFRGGPTSHAAVVARAMGKPAVVGATETTVREGAEITIDGTTGIVAAGVHCGVTPGDDPALKLLRQWSTYGLAEN</sequence>